<dbReference type="Pfam" id="PF20199">
    <property type="entry name" value="RepSA"/>
    <property type="match status" value="1"/>
</dbReference>
<evidence type="ECO:0000313" key="2">
    <source>
        <dbReference type="Proteomes" id="UP000542674"/>
    </source>
</evidence>
<dbReference type="RefSeq" id="WP_184674696.1">
    <property type="nucleotide sequence ID" value="NZ_BAABAI010000043.1"/>
</dbReference>
<gene>
    <name evidence="1" type="ORF">F4559_006331</name>
</gene>
<comment type="caution">
    <text evidence="1">The sequence shown here is derived from an EMBL/GenBank/DDBJ whole genome shotgun (WGS) entry which is preliminary data.</text>
</comment>
<dbReference type="InterPro" id="IPR046828">
    <property type="entry name" value="RepSA"/>
</dbReference>
<evidence type="ECO:0008006" key="3">
    <source>
        <dbReference type="Google" id="ProtNLM"/>
    </source>
</evidence>
<dbReference type="AlphaFoldDB" id="A0A7W7WZ65"/>
<name>A0A7W7WZ65_9PSEU</name>
<accession>A0A7W7WZ65</accession>
<organism evidence="1 2">
    <name type="scientific">Saccharothrix violaceirubra</name>
    <dbReference type="NCBI Taxonomy" id="413306"/>
    <lineage>
        <taxon>Bacteria</taxon>
        <taxon>Bacillati</taxon>
        <taxon>Actinomycetota</taxon>
        <taxon>Actinomycetes</taxon>
        <taxon>Pseudonocardiales</taxon>
        <taxon>Pseudonocardiaceae</taxon>
        <taxon>Saccharothrix</taxon>
    </lineage>
</organism>
<protein>
    <recommendedName>
        <fullName evidence="3">Replication initiation protein</fullName>
    </recommendedName>
</protein>
<sequence length="399" mass="45327">MLTLNDRITDRVRRRDYHQWRDAVTAIGGCARPIHLTGTWQLTDRAGTVLAHRGGNVMVPCGNRRASVCPTCSDRYAADAFHLVRAGLSGGKGVPEAVIKNPRWFVTLTAPSFGPVHSVTRRCCRRRHRPDDPVIGTPLDPDRYDYVGAILWQAHAGKLWHRFTIALRRHLANAAGLRVRDFHARISYAKVAEYQRRGLVHFHAVIRLDGATAEFIDQAIHAAARAVRLRTRRPDGTPFALVWGTQLDVRPIGDTDVTLASYIAKYATKGTGARDTPDRPIRSQRDVDHLDVGDHHRRMIQTAWNLGALHRYMDLNLRKWAHMLGFRGHFLTKSKYYSTTFTRIRDDRRAYRLAEAVHSLGLEPDQVVVINHWTYTGSGHRNDAERELALAMARSRSRR</sequence>
<proteinExistence type="predicted"/>
<dbReference type="Proteomes" id="UP000542674">
    <property type="component" value="Unassembled WGS sequence"/>
</dbReference>
<dbReference type="EMBL" id="JACHJS010000001">
    <property type="protein sequence ID" value="MBB4968972.1"/>
    <property type="molecule type" value="Genomic_DNA"/>
</dbReference>
<evidence type="ECO:0000313" key="1">
    <source>
        <dbReference type="EMBL" id="MBB4968972.1"/>
    </source>
</evidence>
<keyword evidence="2" id="KW-1185">Reference proteome</keyword>
<reference evidence="1 2" key="1">
    <citation type="submission" date="2020-08" db="EMBL/GenBank/DDBJ databases">
        <title>Sequencing the genomes of 1000 actinobacteria strains.</title>
        <authorList>
            <person name="Klenk H.-P."/>
        </authorList>
    </citation>
    <scope>NUCLEOTIDE SEQUENCE [LARGE SCALE GENOMIC DNA]</scope>
    <source>
        <strain evidence="1 2">DSM 45084</strain>
    </source>
</reference>